<dbReference type="Gene3D" id="1.20.1280.50">
    <property type="match status" value="1"/>
</dbReference>
<dbReference type="SUPFAM" id="SSF81383">
    <property type="entry name" value="F-box domain"/>
    <property type="match status" value="1"/>
</dbReference>
<accession>A0A9W8HDN8</accession>
<organism evidence="3 4">
    <name type="scientific">Coemansia interrupta</name>
    <dbReference type="NCBI Taxonomy" id="1126814"/>
    <lineage>
        <taxon>Eukaryota</taxon>
        <taxon>Fungi</taxon>
        <taxon>Fungi incertae sedis</taxon>
        <taxon>Zoopagomycota</taxon>
        <taxon>Kickxellomycotina</taxon>
        <taxon>Kickxellomycetes</taxon>
        <taxon>Kickxellales</taxon>
        <taxon>Kickxellaceae</taxon>
        <taxon>Coemansia</taxon>
    </lineage>
</organism>
<reference evidence="3" key="1">
    <citation type="submission" date="2022-07" db="EMBL/GenBank/DDBJ databases">
        <title>Phylogenomic reconstructions and comparative analyses of Kickxellomycotina fungi.</title>
        <authorList>
            <person name="Reynolds N.K."/>
            <person name="Stajich J.E."/>
            <person name="Barry K."/>
            <person name="Grigoriev I.V."/>
            <person name="Crous P."/>
            <person name="Smith M.E."/>
        </authorList>
    </citation>
    <scope>NUCLEOTIDE SEQUENCE</scope>
    <source>
        <strain evidence="3">BCRC 34489</strain>
    </source>
</reference>
<dbReference type="Proteomes" id="UP001140172">
    <property type="component" value="Unassembled WGS sequence"/>
</dbReference>
<comment type="caution">
    <text evidence="3">The sequence shown here is derived from an EMBL/GenBank/DDBJ whole genome shotgun (WGS) entry which is preliminary data.</text>
</comment>
<proteinExistence type="predicted"/>
<sequence length="138" mass="15657">MEYAHTDAYSRLPAEVLLLVCQASDRKTLGALQHVSPEWRYLALPLLWRSIEVSDWEHIAAASTVHSLYGRHVRAIEYRQYRRRRGNSGGASSPQFPSTADGKTKTDIACEWLGLPWPKVRRIAVGAWPPYNIARVQS</sequence>
<feature type="domain" description="F-box" evidence="2">
    <location>
        <begin position="10"/>
        <end position="51"/>
    </location>
</feature>
<evidence type="ECO:0000256" key="1">
    <source>
        <dbReference type="SAM" id="MobiDB-lite"/>
    </source>
</evidence>
<evidence type="ECO:0000313" key="3">
    <source>
        <dbReference type="EMBL" id="KAJ2782593.1"/>
    </source>
</evidence>
<evidence type="ECO:0000313" key="4">
    <source>
        <dbReference type="Proteomes" id="UP001140172"/>
    </source>
</evidence>
<dbReference type="AlphaFoldDB" id="A0A9W8HDN8"/>
<keyword evidence="4" id="KW-1185">Reference proteome</keyword>
<name>A0A9W8HDN8_9FUNG</name>
<feature type="non-terminal residue" evidence="3">
    <location>
        <position position="138"/>
    </location>
</feature>
<gene>
    <name evidence="3" type="ORF">GGI15_002875</name>
</gene>
<dbReference type="InterPro" id="IPR001810">
    <property type="entry name" value="F-box_dom"/>
</dbReference>
<dbReference type="OrthoDB" id="5557687at2759"/>
<dbReference type="InterPro" id="IPR036047">
    <property type="entry name" value="F-box-like_dom_sf"/>
</dbReference>
<dbReference type="Pfam" id="PF12937">
    <property type="entry name" value="F-box-like"/>
    <property type="match status" value="1"/>
</dbReference>
<protein>
    <recommendedName>
        <fullName evidence="2">F-box domain-containing protein</fullName>
    </recommendedName>
</protein>
<evidence type="ECO:0000259" key="2">
    <source>
        <dbReference type="Pfam" id="PF12937"/>
    </source>
</evidence>
<feature type="region of interest" description="Disordered" evidence="1">
    <location>
        <begin position="84"/>
        <end position="103"/>
    </location>
</feature>
<dbReference type="EMBL" id="JANBUM010000171">
    <property type="protein sequence ID" value="KAJ2782593.1"/>
    <property type="molecule type" value="Genomic_DNA"/>
</dbReference>